<dbReference type="SUPFAM" id="SSF57362">
    <property type="entry name" value="BPTI-like"/>
    <property type="match status" value="1"/>
</dbReference>
<keyword evidence="5" id="KW-0722">Serine protease inhibitor</keyword>
<dbReference type="PROSITE" id="PS50279">
    <property type="entry name" value="BPTI_KUNITZ_2"/>
    <property type="match status" value="1"/>
</dbReference>
<feature type="chain" id="PRO_5005520187" evidence="10">
    <location>
        <begin position="20"/>
        <end position="88"/>
    </location>
</feature>
<evidence type="ECO:0000256" key="10">
    <source>
        <dbReference type="SAM" id="SignalP"/>
    </source>
</evidence>
<accession>A0A0K8TRK3</accession>
<feature type="domain" description="BPTI/Kunitz inhibitor" evidence="11">
    <location>
        <begin position="25"/>
        <end position="75"/>
    </location>
</feature>
<keyword evidence="3" id="KW-0800">Toxin</keyword>
<evidence type="ECO:0000256" key="9">
    <source>
        <dbReference type="ARBA" id="ARBA00034146"/>
    </source>
</evidence>
<evidence type="ECO:0000256" key="5">
    <source>
        <dbReference type="ARBA" id="ARBA00022900"/>
    </source>
</evidence>
<dbReference type="Pfam" id="PF00014">
    <property type="entry name" value="Kunitz_BPTI"/>
    <property type="match status" value="1"/>
</dbReference>
<proteinExistence type="evidence at transcript level"/>
<dbReference type="SMART" id="SM00131">
    <property type="entry name" value="KU"/>
    <property type="match status" value="1"/>
</dbReference>
<dbReference type="InterPro" id="IPR036880">
    <property type="entry name" value="Kunitz_BPTI_sf"/>
</dbReference>
<evidence type="ECO:0000259" key="11">
    <source>
        <dbReference type="PROSITE" id="PS50279"/>
    </source>
</evidence>
<dbReference type="PRINTS" id="PR00759">
    <property type="entry name" value="BASICPTASE"/>
</dbReference>
<dbReference type="PANTHER" id="PTHR10083:SF376">
    <property type="entry name" value="SERINE PEPTIDASE INHIBITOR, KUNITZ TYPE, 3"/>
    <property type="match status" value="1"/>
</dbReference>
<dbReference type="PROSITE" id="PS00280">
    <property type="entry name" value="BPTI_KUNITZ_1"/>
    <property type="match status" value="1"/>
</dbReference>
<dbReference type="EMBL" id="GDAI01000611">
    <property type="protein sequence ID" value="JAI16992.1"/>
    <property type="molecule type" value="mRNA"/>
</dbReference>
<evidence type="ECO:0000256" key="4">
    <source>
        <dbReference type="ARBA" id="ARBA00022690"/>
    </source>
</evidence>
<keyword evidence="7" id="KW-1199">Hemostasis impairing toxin</keyword>
<keyword evidence="10" id="KW-0732">Signal</keyword>
<dbReference type="InterPro" id="IPR020901">
    <property type="entry name" value="Prtase_inh_Kunz-CS"/>
</dbReference>
<evidence type="ECO:0000256" key="6">
    <source>
        <dbReference type="ARBA" id="ARBA00023157"/>
    </source>
</evidence>
<dbReference type="PANTHER" id="PTHR10083">
    <property type="entry name" value="KUNITZ-TYPE PROTEASE INHIBITOR-RELATED"/>
    <property type="match status" value="1"/>
</dbReference>
<keyword evidence="9" id="KW-1203">Blood coagulation cascade inhibiting toxin</keyword>
<dbReference type="FunFam" id="4.10.410.10:FF:000020">
    <property type="entry name" value="Collagen, type VI, alpha 3"/>
    <property type="match status" value="1"/>
</dbReference>
<organism evidence="12">
    <name type="scientific">Tabanus bromius</name>
    <name type="common">Band-eyed brown horse fly</name>
    <dbReference type="NCBI Taxonomy" id="304241"/>
    <lineage>
        <taxon>Eukaryota</taxon>
        <taxon>Metazoa</taxon>
        <taxon>Ecdysozoa</taxon>
        <taxon>Arthropoda</taxon>
        <taxon>Hexapoda</taxon>
        <taxon>Insecta</taxon>
        <taxon>Pterygota</taxon>
        <taxon>Neoptera</taxon>
        <taxon>Endopterygota</taxon>
        <taxon>Diptera</taxon>
        <taxon>Brachycera</taxon>
        <taxon>Tabanomorpha</taxon>
        <taxon>Tabanoidea</taxon>
        <taxon>Tabanidae</taxon>
        <taxon>Tabanus</taxon>
    </lineage>
</organism>
<dbReference type="GO" id="GO:0004867">
    <property type="term" value="F:serine-type endopeptidase inhibitor activity"/>
    <property type="evidence" value="ECO:0007669"/>
    <property type="project" value="UniProtKB-KW"/>
</dbReference>
<dbReference type="CDD" id="cd00109">
    <property type="entry name" value="Kunitz-type"/>
    <property type="match status" value="1"/>
</dbReference>
<name>A0A0K8TRK3_TABBR</name>
<comment type="subcellular location">
    <subcellularLocation>
        <location evidence="1">Secreted</location>
    </subcellularLocation>
</comment>
<evidence type="ECO:0000256" key="2">
    <source>
        <dbReference type="ARBA" id="ARBA00022525"/>
    </source>
</evidence>
<dbReference type="Gene3D" id="4.10.410.10">
    <property type="entry name" value="Pancreatic trypsin inhibitor Kunitz domain"/>
    <property type="match status" value="1"/>
</dbReference>
<dbReference type="GO" id="GO:0005615">
    <property type="term" value="C:extracellular space"/>
    <property type="evidence" value="ECO:0007669"/>
    <property type="project" value="TreeGrafter"/>
</dbReference>
<reference evidence="12" key="1">
    <citation type="journal article" date="2015" name="Insect Biochem. Mol. Biol.">
        <title>An insight into the sialome of the horse fly, Tabanus bromius.</title>
        <authorList>
            <person name="Ribeiro J.M."/>
            <person name="Kazimirova M."/>
            <person name="Takac P."/>
            <person name="Andersen J.F."/>
            <person name="Francischetti I.M."/>
        </authorList>
    </citation>
    <scope>NUCLEOTIDE SEQUENCE</scope>
</reference>
<keyword evidence="4" id="KW-0646">Protease inhibitor</keyword>
<comment type="function">
    <text evidence="8">Potent anticoagulant protein that inhibits the hydrolytic activities of all serine proteases tested (trypsin, thrombin, elastase, and chymotrypsin), with the highest efficacy on thrombin.</text>
</comment>
<protein>
    <submittedName>
        <fullName evidence="12">Putative kunitz peptide</fullName>
    </submittedName>
</protein>
<dbReference type="GO" id="GO:0090729">
    <property type="term" value="F:toxin activity"/>
    <property type="evidence" value="ECO:0007669"/>
    <property type="project" value="UniProtKB-KW"/>
</dbReference>
<dbReference type="PROSITE" id="PS51257">
    <property type="entry name" value="PROKAR_LIPOPROTEIN"/>
    <property type="match status" value="1"/>
</dbReference>
<dbReference type="InterPro" id="IPR050098">
    <property type="entry name" value="TFPI/VKTCI-like"/>
</dbReference>
<sequence>MKFVLLFAVLAVALSCVWADLPQECYQPRFEGMCDALFERYFYDAEAAECKFFYYGGCGGNENNFPSKDACEIRCKVRDYSAQSFEEQ</sequence>
<evidence type="ECO:0000256" key="3">
    <source>
        <dbReference type="ARBA" id="ARBA00022656"/>
    </source>
</evidence>
<dbReference type="AlphaFoldDB" id="A0A0K8TRK3"/>
<feature type="signal peptide" evidence="10">
    <location>
        <begin position="1"/>
        <end position="19"/>
    </location>
</feature>
<evidence type="ECO:0000313" key="12">
    <source>
        <dbReference type="EMBL" id="JAI16992.1"/>
    </source>
</evidence>
<dbReference type="InterPro" id="IPR002223">
    <property type="entry name" value="Kunitz_BPTI"/>
</dbReference>
<evidence type="ECO:0000256" key="8">
    <source>
        <dbReference type="ARBA" id="ARBA00034088"/>
    </source>
</evidence>
<evidence type="ECO:0000256" key="1">
    <source>
        <dbReference type="ARBA" id="ARBA00004613"/>
    </source>
</evidence>
<keyword evidence="6" id="KW-1015">Disulfide bond</keyword>
<keyword evidence="2" id="KW-0964">Secreted</keyword>
<evidence type="ECO:0000256" key="7">
    <source>
        <dbReference type="ARBA" id="ARBA00023240"/>
    </source>
</evidence>